<comment type="catalytic activity">
    <reaction evidence="5">
        <text>GTP + H2O = GDP + phosphate + H(+)</text>
        <dbReference type="Rhea" id="RHEA:19669"/>
        <dbReference type="ChEBI" id="CHEBI:15377"/>
        <dbReference type="ChEBI" id="CHEBI:15378"/>
        <dbReference type="ChEBI" id="CHEBI:37565"/>
        <dbReference type="ChEBI" id="CHEBI:43474"/>
        <dbReference type="ChEBI" id="CHEBI:58189"/>
    </reaction>
    <physiologicalReaction direction="left-to-right" evidence="5">
        <dbReference type="Rhea" id="RHEA:19670"/>
    </physiologicalReaction>
</comment>
<evidence type="ECO:0000256" key="2">
    <source>
        <dbReference type="ARBA" id="ARBA00022801"/>
    </source>
</evidence>
<dbReference type="Proteomes" id="UP000030832">
    <property type="component" value="Unassembled WGS sequence"/>
</dbReference>
<evidence type="ECO:0000313" key="8">
    <source>
        <dbReference type="Proteomes" id="UP000030832"/>
    </source>
</evidence>
<comment type="similarity">
    <text evidence="4">Belongs to the SIMIBI class G3E GTPase family. ZNG1 subfamily.</text>
</comment>
<dbReference type="OrthoDB" id="9808822at2"/>
<dbReference type="SMART" id="SM00833">
    <property type="entry name" value="CobW_C"/>
    <property type="match status" value="1"/>
</dbReference>
<dbReference type="EMBL" id="JRJU01000001">
    <property type="protein sequence ID" value="KHF41755.1"/>
    <property type="molecule type" value="Genomic_DNA"/>
</dbReference>
<dbReference type="InterPro" id="IPR011629">
    <property type="entry name" value="CobW-like_C"/>
</dbReference>
<sequence length="317" mass="36042">MSRIPVYILTGFLGSGKTTVLKKMVQEIKDQGKEPALIMNELGSENVEKELFEGDAMIELLNGCICCTIQDDMRIELTQFLKLNKDIDALLIEGTGIANPAEVVESLTHPDLIDQVNIQTIIGMVDASRYLEYQSLFQSSKEIRMMLKQQIVSSTLLVVNKTDLIDKKKLNKVTSKLEELKMANTEMVFSQYGDAPMDTLFEKRFLTKTVPVTDYSSHHKHHDHSHPFQAIKLEGVEVIGQKEFEKWLKEQGPNLLRAKGYIVFEGEQQVFSFQYAANRLDIQPIKSAKKTCVILIGTSLDLEQIRQSLNEYVRQII</sequence>
<evidence type="ECO:0000256" key="3">
    <source>
        <dbReference type="ARBA" id="ARBA00023186"/>
    </source>
</evidence>
<keyword evidence="1" id="KW-0547">Nucleotide-binding</keyword>
<organism evidence="7 8">
    <name type="scientific">Halalkalibacter okhensis</name>
    <dbReference type="NCBI Taxonomy" id="333138"/>
    <lineage>
        <taxon>Bacteria</taxon>
        <taxon>Bacillati</taxon>
        <taxon>Bacillota</taxon>
        <taxon>Bacilli</taxon>
        <taxon>Bacillales</taxon>
        <taxon>Bacillaceae</taxon>
        <taxon>Halalkalibacter</taxon>
    </lineage>
</organism>
<keyword evidence="3" id="KW-0143">Chaperone</keyword>
<dbReference type="SUPFAM" id="SSF52540">
    <property type="entry name" value="P-loop containing nucleoside triphosphate hydrolases"/>
    <property type="match status" value="1"/>
</dbReference>
<dbReference type="AlphaFoldDB" id="A0A0B0IKC9"/>
<feature type="domain" description="CobW C-terminal" evidence="6">
    <location>
        <begin position="228"/>
        <end position="313"/>
    </location>
</feature>
<dbReference type="GO" id="GO:0016787">
    <property type="term" value="F:hydrolase activity"/>
    <property type="evidence" value="ECO:0007669"/>
    <property type="project" value="UniProtKB-KW"/>
</dbReference>
<dbReference type="InterPro" id="IPR051316">
    <property type="entry name" value="Zinc-reg_GTPase_activator"/>
</dbReference>
<evidence type="ECO:0000313" key="7">
    <source>
        <dbReference type="EMBL" id="KHF41755.1"/>
    </source>
</evidence>
<dbReference type="Gene3D" id="3.30.1220.10">
    <property type="entry name" value="CobW-like, C-terminal domain"/>
    <property type="match status" value="1"/>
</dbReference>
<dbReference type="Gene3D" id="3.40.50.300">
    <property type="entry name" value="P-loop containing nucleotide triphosphate hydrolases"/>
    <property type="match status" value="1"/>
</dbReference>
<dbReference type="RefSeq" id="WP_034624838.1">
    <property type="nucleotide sequence ID" value="NZ_JRJU01000001.1"/>
</dbReference>
<dbReference type="PANTHER" id="PTHR13748">
    <property type="entry name" value="COBW-RELATED"/>
    <property type="match status" value="1"/>
</dbReference>
<dbReference type="InterPro" id="IPR036627">
    <property type="entry name" value="CobW-likC_sf"/>
</dbReference>
<dbReference type="CDD" id="cd03112">
    <property type="entry name" value="CobW-like"/>
    <property type="match status" value="1"/>
</dbReference>
<dbReference type="Pfam" id="PF07683">
    <property type="entry name" value="CobW_C"/>
    <property type="match status" value="1"/>
</dbReference>
<dbReference type="InterPro" id="IPR027417">
    <property type="entry name" value="P-loop_NTPase"/>
</dbReference>
<evidence type="ECO:0000259" key="6">
    <source>
        <dbReference type="SMART" id="SM00833"/>
    </source>
</evidence>
<reference evidence="7 8" key="1">
    <citation type="submission" date="2014-09" db="EMBL/GenBank/DDBJ databases">
        <title>Genome sequencing and annotation of Bacillus Okhensis strain Kh10-101T.</title>
        <authorList>
            <person name="Prakash J.S."/>
        </authorList>
    </citation>
    <scope>NUCLEOTIDE SEQUENCE [LARGE SCALE GENOMIC DNA]</scope>
    <source>
        <strain evidence="8">Kh10-101T</strain>
    </source>
</reference>
<name>A0A0B0IKC9_9BACI</name>
<comment type="caution">
    <text evidence="7">The sequence shown here is derived from an EMBL/GenBank/DDBJ whole genome shotgun (WGS) entry which is preliminary data.</text>
</comment>
<dbReference type="STRING" id="333138.LQ50_00150"/>
<keyword evidence="8" id="KW-1185">Reference proteome</keyword>
<proteinExistence type="inferred from homology"/>
<evidence type="ECO:0000256" key="5">
    <source>
        <dbReference type="ARBA" id="ARBA00049117"/>
    </source>
</evidence>
<protein>
    <recommendedName>
        <fullName evidence="6">CobW C-terminal domain-containing protein</fullName>
    </recommendedName>
</protein>
<dbReference type="eggNOG" id="COG0523">
    <property type="taxonomic scope" value="Bacteria"/>
</dbReference>
<accession>A0A0B0IKC9</accession>
<evidence type="ECO:0000256" key="4">
    <source>
        <dbReference type="ARBA" id="ARBA00034320"/>
    </source>
</evidence>
<dbReference type="Pfam" id="PF02492">
    <property type="entry name" value="cobW"/>
    <property type="match status" value="1"/>
</dbReference>
<keyword evidence="2" id="KW-0378">Hydrolase</keyword>
<dbReference type="InterPro" id="IPR003495">
    <property type="entry name" value="CobW/HypB/UreG_nucleotide-bd"/>
</dbReference>
<dbReference type="SUPFAM" id="SSF90002">
    <property type="entry name" value="Hypothetical protein YjiA, C-terminal domain"/>
    <property type="match status" value="1"/>
</dbReference>
<evidence type="ECO:0000256" key="1">
    <source>
        <dbReference type="ARBA" id="ARBA00022741"/>
    </source>
</evidence>
<dbReference type="GO" id="GO:0000166">
    <property type="term" value="F:nucleotide binding"/>
    <property type="evidence" value="ECO:0007669"/>
    <property type="project" value="UniProtKB-KW"/>
</dbReference>
<gene>
    <name evidence="7" type="ORF">LQ50_00150</name>
</gene>